<reference evidence="2 3" key="1">
    <citation type="journal article" date="2019" name="Int. J. Syst. Evol. Microbiol.">
        <title>The Global Catalogue of Microorganisms (GCM) 10K type strain sequencing project: providing services to taxonomists for standard genome sequencing and annotation.</title>
        <authorList>
            <consortium name="The Broad Institute Genomics Platform"/>
            <consortium name="The Broad Institute Genome Sequencing Center for Infectious Disease"/>
            <person name="Wu L."/>
            <person name="Ma J."/>
        </authorList>
    </citation>
    <scope>NUCLEOTIDE SEQUENCE [LARGE SCALE GENOMIC DNA]</scope>
    <source>
        <strain evidence="2 3">JCM 15309</strain>
    </source>
</reference>
<comment type="caution">
    <text evidence="2">The sequence shown here is derived from an EMBL/GenBank/DDBJ whole genome shotgun (WGS) entry which is preliminary data.</text>
</comment>
<feature type="signal peptide" evidence="1">
    <location>
        <begin position="1"/>
        <end position="23"/>
    </location>
</feature>
<dbReference type="EMBL" id="BAAAPB010000004">
    <property type="protein sequence ID" value="GAA1972139.1"/>
    <property type="molecule type" value="Genomic_DNA"/>
</dbReference>
<dbReference type="RefSeq" id="WP_344047335.1">
    <property type="nucleotide sequence ID" value="NZ_BAAAPB010000004.1"/>
</dbReference>
<keyword evidence="1" id="KW-0732">Signal</keyword>
<feature type="chain" id="PRO_5046254510" evidence="1">
    <location>
        <begin position="24"/>
        <end position="146"/>
    </location>
</feature>
<name>A0ABN2RND9_9ACTN</name>
<keyword evidence="3" id="KW-1185">Reference proteome</keyword>
<organism evidence="2 3">
    <name type="scientific">Nocardioides panacihumi</name>
    <dbReference type="NCBI Taxonomy" id="400774"/>
    <lineage>
        <taxon>Bacteria</taxon>
        <taxon>Bacillati</taxon>
        <taxon>Actinomycetota</taxon>
        <taxon>Actinomycetes</taxon>
        <taxon>Propionibacteriales</taxon>
        <taxon>Nocardioidaceae</taxon>
        <taxon>Nocardioides</taxon>
    </lineage>
</organism>
<protein>
    <submittedName>
        <fullName evidence="2">Uncharacterized protein</fullName>
    </submittedName>
</protein>
<gene>
    <name evidence="2" type="ORF">GCM10009798_36620</name>
</gene>
<evidence type="ECO:0000313" key="3">
    <source>
        <dbReference type="Proteomes" id="UP001500571"/>
    </source>
</evidence>
<evidence type="ECO:0000256" key="1">
    <source>
        <dbReference type="SAM" id="SignalP"/>
    </source>
</evidence>
<dbReference type="Proteomes" id="UP001500571">
    <property type="component" value="Unassembled WGS sequence"/>
</dbReference>
<accession>A0ABN2RND9</accession>
<sequence>MRLISKISLAVACSVIPAAPALALGGGSGGFTNPVKNSDGSAAFINGAWAFDTWSPSPAHPGFHYSGTLKDTKADGDWVYTRGKVDGYGWGGGASAENHAGSGQSIHVAQKVWGADPPSEAKMEVCRHRAGIYPNICVESAWKRPR</sequence>
<proteinExistence type="predicted"/>
<evidence type="ECO:0000313" key="2">
    <source>
        <dbReference type="EMBL" id="GAA1972139.1"/>
    </source>
</evidence>